<reference evidence="10 11" key="1">
    <citation type="journal article" date="2024" name="bioRxiv">
        <title>A reference genome for Trichogramma kaykai: A tiny desert-dwelling parasitoid wasp with competing sex-ratio distorters.</title>
        <authorList>
            <person name="Culotta J."/>
            <person name="Lindsey A.R."/>
        </authorList>
    </citation>
    <scope>NUCLEOTIDE SEQUENCE [LARGE SCALE GENOMIC DNA]</scope>
    <source>
        <strain evidence="10 11">KSX58</strain>
    </source>
</reference>
<dbReference type="SUPFAM" id="SSF52540">
    <property type="entry name" value="P-loop containing nucleoside triphosphate hydrolases"/>
    <property type="match status" value="1"/>
</dbReference>
<sequence>MAKASSKKPNKRNHGKPKNDKKNNLDESSIKIKKNPRRSDPRKNQGIMMVPNSSGDILDRIQEAPMDLSSIAGKRLKHTKSFMKEFKKVLEEADVVLEVVDARDPLGTRCSQVQETVAQMNKRLVLVINKADLISRENLASWLKYFKRSIPAVPFKSSTQSQSKKLGRKKLSNMNQEILQNSACFGAELLMHLLGNYCRNAGNTKGSIHVGVVGLPNVGKSSVINSLKRSKACSTGNTPGVTKAMQIVQLDSKIKLLDCPGIVFENNDPNNANVALKNAVKIETLDDPITPATVVLQKVPMFQLAELYNLNEFKSPEEFFAKKAMKMGKLKKGGIPDIEAAARSILTDWNAGKIKYCSIPPEEKDSQVSASILTTSKEEFNIDMFEASEKMVLDSISGTGSNEMDTL</sequence>
<evidence type="ECO:0000256" key="5">
    <source>
        <dbReference type="ARBA" id="ARBA00023242"/>
    </source>
</evidence>
<keyword evidence="11" id="KW-1185">Reference proteome</keyword>
<evidence type="ECO:0000313" key="10">
    <source>
        <dbReference type="EMBL" id="KAL3400997.1"/>
    </source>
</evidence>
<dbReference type="Pfam" id="PF01926">
    <property type="entry name" value="MMR_HSR1"/>
    <property type="match status" value="1"/>
</dbReference>
<feature type="compositionally biased region" description="Basic and acidic residues" evidence="8">
    <location>
        <begin position="17"/>
        <end position="30"/>
    </location>
</feature>
<comment type="function">
    <text evidence="6">May play a role in regulating cellular proliferation.</text>
</comment>
<dbReference type="InterPro" id="IPR023179">
    <property type="entry name" value="GTP-bd_ortho_bundle_sf"/>
</dbReference>
<evidence type="ECO:0000256" key="4">
    <source>
        <dbReference type="ARBA" id="ARBA00023134"/>
    </source>
</evidence>
<dbReference type="PROSITE" id="PS51721">
    <property type="entry name" value="G_CP"/>
    <property type="match status" value="1"/>
</dbReference>
<evidence type="ECO:0000256" key="7">
    <source>
        <dbReference type="ARBA" id="ARBA00069022"/>
    </source>
</evidence>
<evidence type="ECO:0000259" key="9">
    <source>
        <dbReference type="PROSITE" id="PS51721"/>
    </source>
</evidence>
<evidence type="ECO:0000313" key="11">
    <source>
        <dbReference type="Proteomes" id="UP001627154"/>
    </source>
</evidence>
<organism evidence="10 11">
    <name type="scientific">Trichogramma kaykai</name>
    <dbReference type="NCBI Taxonomy" id="54128"/>
    <lineage>
        <taxon>Eukaryota</taxon>
        <taxon>Metazoa</taxon>
        <taxon>Ecdysozoa</taxon>
        <taxon>Arthropoda</taxon>
        <taxon>Hexapoda</taxon>
        <taxon>Insecta</taxon>
        <taxon>Pterygota</taxon>
        <taxon>Neoptera</taxon>
        <taxon>Endopterygota</taxon>
        <taxon>Hymenoptera</taxon>
        <taxon>Apocrita</taxon>
        <taxon>Proctotrupomorpha</taxon>
        <taxon>Chalcidoidea</taxon>
        <taxon>Trichogrammatidae</taxon>
        <taxon>Trichogramma</taxon>
    </lineage>
</organism>
<proteinExistence type="predicted"/>
<evidence type="ECO:0000256" key="1">
    <source>
        <dbReference type="ARBA" id="ARBA00004604"/>
    </source>
</evidence>
<protein>
    <recommendedName>
        <fullName evidence="7">Guanine nucleotide-binding protein-like 3 homolog</fullName>
    </recommendedName>
</protein>
<evidence type="ECO:0000256" key="2">
    <source>
        <dbReference type="ARBA" id="ARBA00022741"/>
    </source>
</evidence>
<dbReference type="AlphaFoldDB" id="A0ABD2X6H0"/>
<dbReference type="CDD" id="cd04178">
    <property type="entry name" value="Nucleostemin_like"/>
    <property type="match status" value="1"/>
</dbReference>
<dbReference type="GO" id="GO:0050793">
    <property type="term" value="P:regulation of developmental process"/>
    <property type="evidence" value="ECO:0007669"/>
    <property type="project" value="UniProtKB-ARBA"/>
</dbReference>
<keyword evidence="4" id="KW-0342">GTP-binding</keyword>
<dbReference type="InterPro" id="IPR000795">
    <property type="entry name" value="T_Tr_GTP-bd_dom"/>
</dbReference>
<keyword evidence="3" id="KW-0175">Coiled coil</keyword>
<name>A0ABD2X6H0_9HYME</name>
<keyword evidence="2" id="KW-0547">Nucleotide-binding</keyword>
<dbReference type="InterPro" id="IPR027417">
    <property type="entry name" value="P-loop_NTPase"/>
</dbReference>
<keyword evidence="5" id="KW-0539">Nucleus</keyword>
<evidence type="ECO:0000256" key="6">
    <source>
        <dbReference type="ARBA" id="ARBA00059892"/>
    </source>
</evidence>
<dbReference type="PANTHER" id="PTHR11089">
    <property type="entry name" value="GTP-BINDING PROTEIN-RELATED"/>
    <property type="match status" value="1"/>
</dbReference>
<dbReference type="Proteomes" id="UP001627154">
    <property type="component" value="Unassembled WGS sequence"/>
</dbReference>
<dbReference type="Pfam" id="PF00009">
    <property type="entry name" value="GTP_EFTU"/>
    <property type="match status" value="1"/>
</dbReference>
<feature type="region of interest" description="Disordered" evidence="8">
    <location>
        <begin position="1"/>
        <end position="53"/>
    </location>
</feature>
<dbReference type="FunFam" id="3.40.50.300:FF:000571">
    <property type="entry name" value="Guanine nucleotide-binding protein-like NSN1"/>
    <property type="match status" value="1"/>
</dbReference>
<evidence type="ECO:0000256" key="3">
    <source>
        <dbReference type="ARBA" id="ARBA00023054"/>
    </source>
</evidence>
<gene>
    <name evidence="10" type="ORF">TKK_005652</name>
</gene>
<feature type="compositionally biased region" description="Basic residues" evidence="8">
    <location>
        <begin position="1"/>
        <end position="16"/>
    </location>
</feature>
<dbReference type="InterPro" id="IPR006073">
    <property type="entry name" value="GTP-bd"/>
</dbReference>
<feature type="domain" description="CP-type G" evidence="9">
    <location>
        <begin position="83"/>
        <end position="265"/>
    </location>
</feature>
<dbReference type="EMBL" id="JBJJXI010000049">
    <property type="protein sequence ID" value="KAL3400997.1"/>
    <property type="molecule type" value="Genomic_DNA"/>
</dbReference>
<dbReference type="InterPro" id="IPR030378">
    <property type="entry name" value="G_CP_dom"/>
</dbReference>
<dbReference type="Gene3D" id="1.10.1580.10">
    <property type="match status" value="1"/>
</dbReference>
<dbReference type="Gene3D" id="3.40.50.300">
    <property type="entry name" value="P-loop containing nucleotide triphosphate hydrolases"/>
    <property type="match status" value="1"/>
</dbReference>
<comment type="subcellular location">
    <subcellularLocation>
        <location evidence="1">Nucleus</location>
        <location evidence="1">Nucleolus</location>
    </subcellularLocation>
</comment>
<dbReference type="InterPro" id="IPR050755">
    <property type="entry name" value="TRAFAC_YlqF/YawG_RiboMat"/>
</dbReference>
<evidence type="ECO:0000256" key="8">
    <source>
        <dbReference type="SAM" id="MobiDB-lite"/>
    </source>
</evidence>
<dbReference type="PRINTS" id="PR00326">
    <property type="entry name" value="GTP1OBG"/>
</dbReference>
<accession>A0ABD2X6H0</accession>
<dbReference type="GO" id="GO:0005730">
    <property type="term" value="C:nucleolus"/>
    <property type="evidence" value="ECO:0007669"/>
    <property type="project" value="UniProtKB-SubCell"/>
</dbReference>
<dbReference type="GO" id="GO:0005525">
    <property type="term" value="F:GTP binding"/>
    <property type="evidence" value="ECO:0007669"/>
    <property type="project" value="UniProtKB-KW"/>
</dbReference>
<dbReference type="GO" id="GO:0051239">
    <property type="term" value="P:regulation of multicellular organismal process"/>
    <property type="evidence" value="ECO:0007669"/>
    <property type="project" value="UniProtKB-ARBA"/>
</dbReference>
<dbReference type="PANTHER" id="PTHR11089:SF30">
    <property type="entry name" value="GUANINE NUCLEOTIDE-BINDING PROTEIN-LIKE 3 HOMOLOG"/>
    <property type="match status" value="1"/>
</dbReference>
<dbReference type="FunFam" id="1.10.1580.10:FF:000002">
    <property type="entry name" value="Guanine nucleotide-binding protein-like 3 (nucleolar)-like"/>
    <property type="match status" value="1"/>
</dbReference>
<comment type="caution">
    <text evidence="10">The sequence shown here is derived from an EMBL/GenBank/DDBJ whole genome shotgun (WGS) entry which is preliminary data.</text>
</comment>